<evidence type="ECO:0000313" key="8">
    <source>
        <dbReference type="Proteomes" id="UP000269721"/>
    </source>
</evidence>
<evidence type="ECO:0000256" key="6">
    <source>
        <dbReference type="SAM" id="Phobius"/>
    </source>
</evidence>
<evidence type="ECO:0000256" key="3">
    <source>
        <dbReference type="ARBA" id="ARBA00022692"/>
    </source>
</evidence>
<comment type="similarity">
    <text evidence="2">Belongs to the CDC50/LEM3 family.</text>
</comment>
<evidence type="ECO:0000256" key="5">
    <source>
        <dbReference type="ARBA" id="ARBA00023136"/>
    </source>
</evidence>
<keyword evidence="4 6" id="KW-1133">Transmembrane helix</keyword>
<dbReference type="GO" id="GO:0005794">
    <property type="term" value="C:Golgi apparatus"/>
    <property type="evidence" value="ECO:0007669"/>
    <property type="project" value="TreeGrafter"/>
</dbReference>
<dbReference type="GO" id="GO:0005783">
    <property type="term" value="C:endoplasmic reticulum"/>
    <property type="evidence" value="ECO:0007669"/>
    <property type="project" value="TreeGrafter"/>
</dbReference>
<dbReference type="PANTHER" id="PTHR10926:SF0">
    <property type="entry name" value="CDC50, ISOFORM A"/>
    <property type="match status" value="1"/>
</dbReference>
<dbReference type="GO" id="GO:0005886">
    <property type="term" value="C:plasma membrane"/>
    <property type="evidence" value="ECO:0007669"/>
    <property type="project" value="TreeGrafter"/>
</dbReference>
<name>A0A4V1IPP2_9FUNG</name>
<dbReference type="Pfam" id="PF03381">
    <property type="entry name" value="CDC50"/>
    <property type="match status" value="1"/>
</dbReference>
<gene>
    <name evidence="7" type="ORF">BDK51DRAFT_23368</name>
</gene>
<keyword evidence="5 6" id="KW-0472">Membrane</keyword>
<proteinExistence type="inferred from homology"/>
<evidence type="ECO:0000313" key="7">
    <source>
        <dbReference type="EMBL" id="RKO83747.1"/>
    </source>
</evidence>
<feature type="transmembrane region" description="Helical" evidence="6">
    <location>
        <begin position="342"/>
        <end position="363"/>
    </location>
</feature>
<sequence length="398" mass="44073">DTAFKQQRLKAWQPILTPKTVLPTFFAIGAVFIPLGIGLFIASEKVDQVMFEYTQCKFTATSNFTAPTSNYGPITQWKYDPTSQTCTVQFSVGQNFQPPVYLYYRLTNFYQNHRKYVKSFDTNQLRGDLVSTAGGLTSNCDPLRAASQLSDPSYGLVKVNGVETNVSSTAQIYPCGLIANSFFSDDIGNLTCVAGSFTDSTGTTVTCSPNSTLQTTYPFFPDGIAWPSDGDKYKLSQWNITRPDDIPTNLVPPPMWRQAFPQWKDGYNSSNFPNLNTNTRFQVWMRTAGLPNFRKLWGKNSTPLPAATYEISIVDNFDVSKFSGTKSIVISTVSILGGKNPFLGIAYISVGSVCWFLGTVFLIRNMMKPRKLGDHTYLSWNQPQNNRAGAAGGADTVN</sequence>
<dbReference type="Proteomes" id="UP000269721">
    <property type="component" value="Unassembled WGS sequence"/>
</dbReference>
<evidence type="ECO:0000256" key="2">
    <source>
        <dbReference type="ARBA" id="ARBA00009457"/>
    </source>
</evidence>
<feature type="transmembrane region" description="Helical" evidence="6">
    <location>
        <begin position="21"/>
        <end position="42"/>
    </location>
</feature>
<dbReference type="OrthoDB" id="340608at2759"/>
<comment type="subcellular location">
    <subcellularLocation>
        <location evidence="1">Membrane</location>
        <topology evidence="1">Multi-pass membrane protein</topology>
    </subcellularLocation>
</comment>
<reference evidence="8" key="1">
    <citation type="journal article" date="2018" name="Nat. Microbiol.">
        <title>Leveraging single-cell genomics to expand the fungal tree of life.</title>
        <authorList>
            <person name="Ahrendt S.R."/>
            <person name="Quandt C.A."/>
            <person name="Ciobanu D."/>
            <person name="Clum A."/>
            <person name="Salamov A."/>
            <person name="Andreopoulos B."/>
            <person name="Cheng J.F."/>
            <person name="Woyke T."/>
            <person name="Pelin A."/>
            <person name="Henrissat B."/>
            <person name="Reynolds N.K."/>
            <person name="Benny G.L."/>
            <person name="Smith M.E."/>
            <person name="James T.Y."/>
            <person name="Grigoriev I.V."/>
        </authorList>
    </citation>
    <scope>NUCLEOTIDE SEQUENCE [LARGE SCALE GENOMIC DNA]</scope>
</reference>
<dbReference type="PANTHER" id="PTHR10926">
    <property type="entry name" value="CELL CYCLE CONTROL PROTEIN 50"/>
    <property type="match status" value="1"/>
</dbReference>
<evidence type="ECO:0000256" key="4">
    <source>
        <dbReference type="ARBA" id="ARBA00022989"/>
    </source>
</evidence>
<dbReference type="InterPro" id="IPR005045">
    <property type="entry name" value="CDC50/LEM3_fam"/>
</dbReference>
<organism evidence="7 8">
    <name type="scientific">Blyttiomyces helicus</name>
    <dbReference type="NCBI Taxonomy" id="388810"/>
    <lineage>
        <taxon>Eukaryota</taxon>
        <taxon>Fungi</taxon>
        <taxon>Fungi incertae sedis</taxon>
        <taxon>Chytridiomycota</taxon>
        <taxon>Chytridiomycota incertae sedis</taxon>
        <taxon>Chytridiomycetes</taxon>
        <taxon>Chytridiomycetes incertae sedis</taxon>
        <taxon>Blyttiomyces</taxon>
    </lineage>
</organism>
<dbReference type="AlphaFoldDB" id="A0A4V1IPP2"/>
<feature type="non-terminal residue" evidence="7">
    <location>
        <position position="1"/>
    </location>
</feature>
<protein>
    <submittedName>
        <fullName evidence="7">CDC50/LEM3 family</fullName>
    </submittedName>
</protein>
<accession>A0A4V1IPP2</accession>
<evidence type="ECO:0000256" key="1">
    <source>
        <dbReference type="ARBA" id="ARBA00004141"/>
    </source>
</evidence>
<keyword evidence="3 6" id="KW-0812">Transmembrane</keyword>
<dbReference type="PIRSF" id="PIRSF015840">
    <property type="entry name" value="DUF284_TM_euk"/>
    <property type="match status" value="1"/>
</dbReference>
<dbReference type="EMBL" id="ML000886">
    <property type="protein sequence ID" value="RKO83747.1"/>
    <property type="molecule type" value="Genomic_DNA"/>
</dbReference>
<keyword evidence="8" id="KW-1185">Reference proteome</keyword>